<dbReference type="Proteomes" id="UP000036334">
    <property type="component" value="Unassembled WGS sequence"/>
</dbReference>
<evidence type="ECO:0000313" key="3">
    <source>
        <dbReference type="Proteomes" id="UP000036334"/>
    </source>
</evidence>
<comment type="caution">
    <text evidence="2">The sequence shown here is derived from an EMBL/GenBank/DDBJ whole genome shotgun (WGS) entry which is preliminary data.</text>
</comment>
<sequence length="142" mass="15538">MNRKPPNGASEGTIDAMNSTLADRLNKLFAVMHRAGEPPLSNAAATEAMTRRTGVSFNHNDLEQWRAGMRIDATGEQLEAIAKYFGVPTVYLTDPTDEVVDAQLNVLRAMRDSGGVVQCHRNVKTITPQVLNSLAEIVNRSM</sequence>
<dbReference type="GO" id="GO:0003677">
    <property type="term" value="F:DNA binding"/>
    <property type="evidence" value="ECO:0007669"/>
    <property type="project" value="InterPro"/>
</dbReference>
<dbReference type="InterPro" id="IPR001387">
    <property type="entry name" value="Cro/C1-type_HTH"/>
</dbReference>
<evidence type="ECO:0000313" key="2">
    <source>
        <dbReference type="EMBL" id="KLO34293.1"/>
    </source>
</evidence>
<protein>
    <recommendedName>
        <fullName evidence="1">HTH cro/C1-type domain-containing protein</fullName>
    </recommendedName>
</protein>
<accession>A0A0I9TZK9</accession>
<dbReference type="InterPro" id="IPR010982">
    <property type="entry name" value="Lambda_DNA-bd_dom_sf"/>
</dbReference>
<dbReference type="EMBL" id="LDPR01000029">
    <property type="protein sequence ID" value="KLO34293.1"/>
    <property type="molecule type" value="Genomic_DNA"/>
</dbReference>
<keyword evidence="3" id="KW-1185">Reference proteome</keyword>
<gene>
    <name evidence="2" type="ORF">ABH38_19385</name>
</gene>
<feature type="domain" description="HTH cro/C1-type" evidence="1">
    <location>
        <begin position="70"/>
        <end position="92"/>
    </location>
</feature>
<organism evidence="2 3">
    <name type="scientific">Mycobacterium haemophilum</name>
    <dbReference type="NCBI Taxonomy" id="29311"/>
    <lineage>
        <taxon>Bacteria</taxon>
        <taxon>Bacillati</taxon>
        <taxon>Actinomycetota</taxon>
        <taxon>Actinomycetes</taxon>
        <taxon>Mycobacteriales</taxon>
        <taxon>Mycobacteriaceae</taxon>
        <taxon>Mycobacterium</taxon>
    </lineage>
</organism>
<dbReference type="PROSITE" id="PS50943">
    <property type="entry name" value="HTH_CROC1"/>
    <property type="match status" value="1"/>
</dbReference>
<reference evidence="2 3" key="1">
    <citation type="submission" date="2015-05" db="EMBL/GenBank/DDBJ databases">
        <title>Genome sequence of Mycobacterium haemophilum.</title>
        <authorList>
            <person name="Greninger A.L."/>
            <person name="Cunningham G."/>
            <person name="Miller S."/>
        </authorList>
    </citation>
    <scope>NUCLEOTIDE SEQUENCE [LARGE SCALE GENOMIC DNA]</scope>
    <source>
        <strain evidence="3">UC1</strain>
    </source>
</reference>
<dbReference type="AlphaFoldDB" id="A0A0I9TZK9"/>
<dbReference type="PATRIC" id="fig|29311.18.peg.3048"/>
<evidence type="ECO:0000259" key="1">
    <source>
        <dbReference type="PROSITE" id="PS50943"/>
    </source>
</evidence>
<proteinExistence type="predicted"/>
<dbReference type="Gene3D" id="1.10.260.40">
    <property type="entry name" value="lambda repressor-like DNA-binding domains"/>
    <property type="match status" value="1"/>
</dbReference>
<name>A0A0I9TZK9_9MYCO</name>